<dbReference type="NCBIfam" id="TIGR01771">
    <property type="entry name" value="L-LDH-NAD"/>
    <property type="match status" value="1"/>
</dbReference>
<name>A0A939BQ42_9FIRM</name>
<evidence type="ECO:0000256" key="5">
    <source>
        <dbReference type="ARBA" id="ARBA00023027"/>
    </source>
</evidence>
<evidence type="ECO:0000256" key="8">
    <source>
        <dbReference type="PIRSR" id="PIRSR000102-1"/>
    </source>
</evidence>
<dbReference type="SUPFAM" id="SSF56327">
    <property type="entry name" value="LDH C-terminal domain-like"/>
    <property type="match status" value="1"/>
</dbReference>
<feature type="binding site" evidence="9">
    <location>
        <begin position="117"/>
        <end position="119"/>
    </location>
    <ligand>
        <name>NAD(+)</name>
        <dbReference type="ChEBI" id="CHEBI:57540"/>
    </ligand>
</feature>
<evidence type="ECO:0000256" key="1">
    <source>
        <dbReference type="ARBA" id="ARBA00004843"/>
    </source>
</evidence>
<dbReference type="SUPFAM" id="SSF51735">
    <property type="entry name" value="NAD(P)-binding Rossmann-fold domains"/>
    <property type="match status" value="1"/>
</dbReference>
<gene>
    <name evidence="13" type="ORF">JOC47_002529</name>
</gene>
<dbReference type="Gene3D" id="3.90.110.10">
    <property type="entry name" value="Lactate dehydrogenase/glycoside hydrolase, family 4, C-terminal"/>
    <property type="match status" value="1"/>
</dbReference>
<protein>
    <recommendedName>
        <fullName evidence="3 7">L-lactate dehydrogenase</fullName>
        <ecNumber evidence="3 7">1.1.1.27</ecNumber>
    </recommendedName>
</protein>
<dbReference type="Proteomes" id="UP000774000">
    <property type="component" value="Unassembled WGS sequence"/>
</dbReference>
<evidence type="ECO:0000313" key="13">
    <source>
        <dbReference type="EMBL" id="MBM7557663.1"/>
    </source>
</evidence>
<sequence length="308" mass="33629">MKVVVIGAGMVGSAVTGRLLSLGSISKISLLDKNEEKAKGEVMDYSHTTAYNYNPSATLEVGDYSDCAEADLIILTAGPSVKEGQSRRDLAKINSEITTDIMSQVMEYTTDAIIIPVTNPVDIVAYSAVKAGYERQKVIGTGTLVDSARLMRIIANEYELDPKNVFGYLLGEHGESSFVPWSIAGICGYNFDTFAQIRGLDVCLNKPEIVEEVKSIGFDIWQKKGFTNHGIAAGVERIVKAISIDEKAVLPVSVYLEGEYEIEDVALSIPCVIGENGIEKILEFPLQEEELEQLHQSAESLQKTIKEI</sequence>
<dbReference type="PRINTS" id="PR00086">
    <property type="entry name" value="LLDHDRGNASE"/>
</dbReference>
<dbReference type="PANTHER" id="PTHR43128">
    <property type="entry name" value="L-2-HYDROXYCARBOXYLATE DEHYDROGENASE (NAD(P)(+))"/>
    <property type="match status" value="1"/>
</dbReference>
<feature type="active site" description="Proton acceptor" evidence="8">
    <location>
        <position position="173"/>
    </location>
</feature>
<dbReference type="EC" id="1.1.1.27" evidence="3 7"/>
<evidence type="ECO:0000259" key="11">
    <source>
        <dbReference type="Pfam" id="PF00056"/>
    </source>
</evidence>
<feature type="domain" description="Lactate/malate dehydrogenase C-terminal" evidence="12">
    <location>
        <begin position="143"/>
        <end position="307"/>
    </location>
</feature>
<feature type="binding site" evidence="9">
    <location>
        <position position="94"/>
    </location>
    <ligand>
        <name>NAD(+)</name>
        <dbReference type="ChEBI" id="CHEBI:57540"/>
    </ligand>
</feature>
<dbReference type="InterPro" id="IPR015955">
    <property type="entry name" value="Lactate_DH/Glyco_Ohase_4_C"/>
</dbReference>
<evidence type="ECO:0000256" key="6">
    <source>
        <dbReference type="ARBA" id="ARBA00049258"/>
    </source>
</evidence>
<keyword evidence="14" id="KW-1185">Reference proteome</keyword>
<feature type="domain" description="Lactate/malate dehydrogenase N-terminal" evidence="11">
    <location>
        <begin position="1"/>
        <end position="140"/>
    </location>
</feature>
<dbReference type="EMBL" id="JAFBDQ010000015">
    <property type="protein sequence ID" value="MBM7557663.1"/>
    <property type="molecule type" value="Genomic_DNA"/>
</dbReference>
<evidence type="ECO:0000256" key="2">
    <source>
        <dbReference type="ARBA" id="ARBA00006054"/>
    </source>
</evidence>
<dbReference type="InterPro" id="IPR001557">
    <property type="entry name" value="L-lactate/malate_DH"/>
</dbReference>
<evidence type="ECO:0000259" key="12">
    <source>
        <dbReference type="Pfam" id="PF02866"/>
    </source>
</evidence>
<feature type="binding site" evidence="9">
    <location>
        <position position="32"/>
    </location>
    <ligand>
        <name>NAD(+)</name>
        <dbReference type="ChEBI" id="CHEBI:57540"/>
    </ligand>
</feature>
<accession>A0A939BQ42</accession>
<dbReference type="InterPro" id="IPR022383">
    <property type="entry name" value="Lactate/malate_DH_C"/>
</dbReference>
<dbReference type="PIRSF" id="PIRSF000102">
    <property type="entry name" value="Lac_mal_DH"/>
    <property type="match status" value="1"/>
</dbReference>
<evidence type="ECO:0000256" key="3">
    <source>
        <dbReference type="ARBA" id="ARBA00012967"/>
    </source>
</evidence>
<dbReference type="RefSeq" id="WP_204702411.1">
    <property type="nucleotide sequence ID" value="NZ_JAFBDQ010000015.1"/>
</dbReference>
<dbReference type="Gene3D" id="3.40.50.720">
    <property type="entry name" value="NAD(P)-binding Rossmann-like Domain"/>
    <property type="match status" value="1"/>
</dbReference>
<dbReference type="Pfam" id="PF02866">
    <property type="entry name" value="Ldh_1_C"/>
    <property type="match status" value="1"/>
</dbReference>
<dbReference type="Pfam" id="PF00056">
    <property type="entry name" value="Ldh_1_N"/>
    <property type="match status" value="1"/>
</dbReference>
<dbReference type="InterPro" id="IPR001236">
    <property type="entry name" value="Lactate/malate_DH_N"/>
</dbReference>
<comment type="caution">
    <text evidence="13">The sequence shown here is derived from an EMBL/GenBank/DDBJ whole genome shotgun (WGS) entry which is preliminary data.</text>
</comment>
<dbReference type="GO" id="GO:0006096">
    <property type="term" value="P:glycolytic process"/>
    <property type="evidence" value="ECO:0007669"/>
    <property type="project" value="UniProtKB-UniRule"/>
</dbReference>
<feature type="binding site" evidence="9">
    <location>
        <begin position="7"/>
        <end position="12"/>
    </location>
    <ligand>
        <name>NAD(+)</name>
        <dbReference type="ChEBI" id="CHEBI:57540"/>
    </ligand>
</feature>
<reference evidence="13" key="1">
    <citation type="submission" date="2021-01" db="EMBL/GenBank/DDBJ databases">
        <title>Genomic Encyclopedia of Type Strains, Phase IV (KMG-IV): sequencing the most valuable type-strain genomes for metagenomic binning, comparative biology and taxonomic classification.</title>
        <authorList>
            <person name="Goeker M."/>
        </authorList>
    </citation>
    <scope>NUCLEOTIDE SEQUENCE</scope>
    <source>
        <strain evidence="13">DSM 23230</strain>
    </source>
</reference>
<dbReference type="GO" id="GO:0006089">
    <property type="term" value="P:lactate metabolic process"/>
    <property type="evidence" value="ECO:0007669"/>
    <property type="project" value="TreeGrafter"/>
</dbReference>
<evidence type="ECO:0000256" key="7">
    <source>
        <dbReference type="NCBIfam" id="TIGR01771"/>
    </source>
</evidence>
<organism evidence="13 14">
    <name type="scientific">Halanaerobacter jeridensis</name>
    <dbReference type="NCBI Taxonomy" id="706427"/>
    <lineage>
        <taxon>Bacteria</taxon>
        <taxon>Bacillati</taxon>
        <taxon>Bacillota</taxon>
        <taxon>Clostridia</taxon>
        <taxon>Halanaerobiales</taxon>
        <taxon>Halobacteroidaceae</taxon>
        <taxon>Halanaerobacter</taxon>
    </lineage>
</organism>
<dbReference type="InterPro" id="IPR011304">
    <property type="entry name" value="L-lactate_DH"/>
</dbReference>
<evidence type="ECO:0000256" key="4">
    <source>
        <dbReference type="ARBA" id="ARBA00023002"/>
    </source>
</evidence>
<proteinExistence type="inferred from homology"/>
<comment type="similarity">
    <text evidence="2">Belongs to the LDH/MDH superfamily. LDH family.</text>
</comment>
<dbReference type="AlphaFoldDB" id="A0A939BQ42"/>
<keyword evidence="4 10" id="KW-0560">Oxidoreductase</keyword>
<evidence type="ECO:0000313" key="14">
    <source>
        <dbReference type="Proteomes" id="UP000774000"/>
    </source>
</evidence>
<evidence type="ECO:0000256" key="9">
    <source>
        <dbReference type="PIRSR" id="PIRSR000102-3"/>
    </source>
</evidence>
<dbReference type="InterPro" id="IPR036291">
    <property type="entry name" value="NAD(P)-bd_dom_sf"/>
</dbReference>
<evidence type="ECO:0000256" key="10">
    <source>
        <dbReference type="RuleBase" id="RU003369"/>
    </source>
</evidence>
<dbReference type="PANTHER" id="PTHR43128:SF16">
    <property type="entry name" value="L-LACTATE DEHYDROGENASE"/>
    <property type="match status" value="1"/>
</dbReference>
<dbReference type="GO" id="GO:0004459">
    <property type="term" value="F:L-lactate dehydrogenase (NAD+) activity"/>
    <property type="evidence" value="ECO:0007669"/>
    <property type="project" value="UniProtKB-UniRule"/>
</dbReference>
<comment type="pathway">
    <text evidence="1">Fermentation; pyruvate fermentation to lactate; (S)-lactate from pyruvate: step 1/1.</text>
</comment>
<dbReference type="GO" id="GO:0005737">
    <property type="term" value="C:cytoplasm"/>
    <property type="evidence" value="ECO:0007669"/>
    <property type="project" value="UniProtKB-UniRule"/>
</dbReference>
<comment type="catalytic activity">
    <reaction evidence="6">
        <text>(S)-lactate + NAD(+) = pyruvate + NADH + H(+)</text>
        <dbReference type="Rhea" id="RHEA:23444"/>
        <dbReference type="ChEBI" id="CHEBI:15361"/>
        <dbReference type="ChEBI" id="CHEBI:15378"/>
        <dbReference type="ChEBI" id="CHEBI:16651"/>
        <dbReference type="ChEBI" id="CHEBI:57540"/>
        <dbReference type="ChEBI" id="CHEBI:57945"/>
        <dbReference type="EC" id="1.1.1.27"/>
    </reaction>
</comment>
<keyword evidence="5 9" id="KW-0520">NAD</keyword>